<sequence>MSAIVSVSGRQILDSRGNPTVEAEITLETGATGRAAVPSGASTGVHEAVELRDGDPTRFLGKGVLSAVENIETVIAKALKGVDARSQAKVDQIMIELDGTHNKQNLGANAILAVSMAVARAAAAEDGLPLWRYLSPTGDADLLPVPMMNILNGGAHAPNNVDIQEFMVMPVGADSFSEGLRIGVEIFHHLKLVLASQGKSTAVGDEGGFAPDLSSNEAAIETVLEAIDRAGYQVGEDVVLTLDAAASEFFEDGQYVFRWSSGESRDTASMVDFWAGWVENYPISSLEDPLDENDWGGWKALTEAIGDRVQLVGDDLFVTSVDRLQEGIRLDTANAILIKVNQIGTLTETFETMRVARDAGYRSIVSHRSGETEDTMIADLAVAMGAGQIKTGSASRTDRVAKYNQLLRIEEELGERARYPGTSIWSSISSPTQTGAP</sequence>
<dbReference type="GO" id="GO:0004634">
    <property type="term" value="F:phosphopyruvate hydratase activity"/>
    <property type="evidence" value="ECO:0007669"/>
    <property type="project" value="UniProtKB-EC"/>
</dbReference>
<dbReference type="GO" id="GO:0000015">
    <property type="term" value="C:phosphopyruvate hydratase complex"/>
    <property type="evidence" value="ECO:0007669"/>
    <property type="project" value="InterPro"/>
</dbReference>
<evidence type="ECO:0000256" key="5">
    <source>
        <dbReference type="ARBA" id="ARBA00022842"/>
    </source>
</evidence>
<dbReference type="EMBL" id="UINC01000035">
    <property type="protein sequence ID" value="SUZ47800.1"/>
    <property type="molecule type" value="Genomic_DNA"/>
</dbReference>
<dbReference type="PANTHER" id="PTHR11902:SF1">
    <property type="entry name" value="ENOLASE"/>
    <property type="match status" value="1"/>
</dbReference>
<dbReference type="SMART" id="SM01192">
    <property type="entry name" value="Enolase_C"/>
    <property type="match status" value="1"/>
</dbReference>
<evidence type="ECO:0000313" key="10">
    <source>
        <dbReference type="EMBL" id="SUZ47800.1"/>
    </source>
</evidence>
<dbReference type="NCBIfam" id="TIGR01060">
    <property type="entry name" value="eno"/>
    <property type="match status" value="1"/>
</dbReference>
<evidence type="ECO:0000259" key="8">
    <source>
        <dbReference type="SMART" id="SM01192"/>
    </source>
</evidence>
<dbReference type="InterPro" id="IPR020809">
    <property type="entry name" value="Enolase_CS"/>
</dbReference>
<dbReference type="InterPro" id="IPR029017">
    <property type="entry name" value="Enolase-like_N"/>
</dbReference>
<name>A0A381MZL0_9ZZZZ</name>
<dbReference type="PANTHER" id="PTHR11902">
    <property type="entry name" value="ENOLASE"/>
    <property type="match status" value="1"/>
</dbReference>
<dbReference type="Gene3D" id="3.30.390.10">
    <property type="entry name" value="Enolase-like, N-terminal domain"/>
    <property type="match status" value="1"/>
</dbReference>
<keyword evidence="5" id="KW-0460">Magnesium</keyword>
<dbReference type="Pfam" id="PF03952">
    <property type="entry name" value="Enolase_N"/>
    <property type="match status" value="1"/>
</dbReference>
<dbReference type="FunFam" id="3.30.390.10:FF:000001">
    <property type="entry name" value="Enolase"/>
    <property type="match status" value="1"/>
</dbReference>
<feature type="domain" description="Enolase N-terminal" evidence="9">
    <location>
        <begin position="4"/>
        <end position="134"/>
    </location>
</feature>
<dbReference type="HAMAP" id="MF_00318">
    <property type="entry name" value="Enolase"/>
    <property type="match status" value="1"/>
</dbReference>
<keyword evidence="6" id="KW-0324">Glycolysis</keyword>
<dbReference type="SFLD" id="SFLDS00001">
    <property type="entry name" value="Enolase"/>
    <property type="match status" value="1"/>
</dbReference>
<organism evidence="10">
    <name type="scientific">marine metagenome</name>
    <dbReference type="NCBI Taxonomy" id="408172"/>
    <lineage>
        <taxon>unclassified sequences</taxon>
        <taxon>metagenomes</taxon>
        <taxon>ecological metagenomes</taxon>
    </lineage>
</organism>
<evidence type="ECO:0000256" key="2">
    <source>
        <dbReference type="ARBA" id="ARBA00005031"/>
    </source>
</evidence>
<dbReference type="UniPathway" id="UPA00109">
    <property type="reaction ID" value="UER00187"/>
</dbReference>
<dbReference type="InterPro" id="IPR000941">
    <property type="entry name" value="Enolase"/>
</dbReference>
<evidence type="ECO:0000256" key="3">
    <source>
        <dbReference type="ARBA" id="ARBA00009604"/>
    </source>
</evidence>
<dbReference type="PROSITE" id="PS00164">
    <property type="entry name" value="ENOLASE"/>
    <property type="match status" value="1"/>
</dbReference>
<evidence type="ECO:0000256" key="7">
    <source>
        <dbReference type="ARBA" id="ARBA00023239"/>
    </source>
</evidence>
<dbReference type="PIRSF" id="PIRSF001400">
    <property type="entry name" value="Enolase"/>
    <property type="match status" value="1"/>
</dbReference>
<dbReference type="InterPro" id="IPR020811">
    <property type="entry name" value="Enolase_N"/>
</dbReference>
<feature type="domain" description="Enolase C-terminal TIM barrel" evidence="8">
    <location>
        <begin position="140"/>
        <end position="427"/>
    </location>
</feature>
<accession>A0A381MZL0</accession>
<protein>
    <recommendedName>
        <fullName evidence="4">phosphopyruvate hydratase</fullName>
        <ecNumber evidence="4">4.2.1.11</ecNumber>
    </recommendedName>
</protein>
<evidence type="ECO:0000256" key="6">
    <source>
        <dbReference type="ARBA" id="ARBA00023152"/>
    </source>
</evidence>
<dbReference type="InterPro" id="IPR020810">
    <property type="entry name" value="Enolase_C"/>
</dbReference>
<dbReference type="EC" id="4.2.1.11" evidence="4"/>
<evidence type="ECO:0000256" key="1">
    <source>
        <dbReference type="ARBA" id="ARBA00001946"/>
    </source>
</evidence>
<comment type="cofactor">
    <cofactor evidence="1">
        <name>Mg(2+)</name>
        <dbReference type="ChEBI" id="CHEBI:18420"/>
    </cofactor>
</comment>
<comment type="similarity">
    <text evidence="3">Belongs to the enolase family.</text>
</comment>
<dbReference type="AlphaFoldDB" id="A0A381MZL0"/>
<evidence type="ECO:0000256" key="4">
    <source>
        <dbReference type="ARBA" id="ARBA00012058"/>
    </source>
</evidence>
<gene>
    <name evidence="10" type="ORF">METZ01_LOCUS654</name>
</gene>
<dbReference type="PRINTS" id="PR00148">
    <property type="entry name" value="ENOLASE"/>
</dbReference>
<proteinExistence type="inferred from homology"/>
<dbReference type="SUPFAM" id="SSF51604">
    <property type="entry name" value="Enolase C-terminal domain-like"/>
    <property type="match status" value="1"/>
</dbReference>
<dbReference type="Pfam" id="PF00113">
    <property type="entry name" value="Enolase_C"/>
    <property type="match status" value="1"/>
</dbReference>
<dbReference type="SFLD" id="SFLDF00002">
    <property type="entry name" value="enolase"/>
    <property type="match status" value="1"/>
</dbReference>
<dbReference type="GO" id="GO:0006096">
    <property type="term" value="P:glycolytic process"/>
    <property type="evidence" value="ECO:0007669"/>
    <property type="project" value="UniProtKB-UniPathway"/>
</dbReference>
<evidence type="ECO:0000259" key="9">
    <source>
        <dbReference type="SMART" id="SM01193"/>
    </source>
</evidence>
<dbReference type="SFLD" id="SFLDG00178">
    <property type="entry name" value="enolase"/>
    <property type="match status" value="1"/>
</dbReference>
<reference evidence="10" key="1">
    <citation type="submission" date="2018-05" db="EMBL/GenBank/DDBJ databases">
        <authorList>
            <person name="Lanie J.A."/>
            <person name="Ng W.-L."/>
            <person name="Kazmierczak K.M."/>
            <person name="Andrzejewski T.M."/>
            <person name="Davidsen T.M."/>
            <person name="Wayne K.J."/>
            <person name="Tettelin H."/>
            <person name="Glass J.I."/>
            <person name="Rusch D."/>
            <person name="Podicherti R."/>
            <person name="Tsui H.-C.T."/>
            <person name="Winkler M.E."/>
        </authorList>
    </citation>
    <scope>NUCLEOTIDE SEQUENCE</scope>
</reference>
<dbReference type="SUPFAM" id="SSF54826">
    <property type="entry name" value="Enolase N-terminal domain-like"/>
    <property type="match status" value="1"/>
</dbReference>
<dbReference type="GO" id="GO:0000287">
    <property type="term" value="F:magnesium ion binding"/>
    <property type="evidence" value="ECO:0007669"/>
    <property type="project" value="InterPro"/>
</dbReference>
<dbReference type="CDD" id="cd03313">
    <property type="entry name" value="enolase"/>
    <property type="match status" value="1"/>
</dbReference>
<keyword evidence="7" id="KW-0456">Lyase</keyword>
<dbReference type="Gene3D" id="3.20.20.120">
    <property type="entry name" value="Enolase-like C-terminal domain"/>
    <property type="match status" value="1"/>
</dbReference>
<dbReference type="SMART" id="SM01193">
    <property type="entry name" value="Enolase_N"/>
    <property type="match status" value="1"/>
</dbReference>
<dbReference type="InterPro" id="IPR036849">
    <property type="entry name" value="Enolase-like_C_sf"/>
</dbReference>
<comment type="pathway">
    <text evidence="2">Carbohydrate degradation; glycolysis; pyruvate from D-glyceraldehyde 3-phosphate: step 4/5.</text>
</comment>